<evidence type="ECO:0000256" key="1">
    <source>
        <dbReference type="ARBA" id="ARBA00023015"/>
    </source>
</evidence>
<accession>A0A0R2JJJ4</accession>
<dbReference type="AlphaFoldDB" id="A0A0R2JJJ4"/>
<dbReference type="InterPro" id="IPR036388">
    <property type="entry name" value="WH-like_DNA-bd_sf"/>
</dbReference>
<proteinExistence type="predicted"/>
<dbReference type="OrthoDB" id="2319602at2"/>
<dbReference type="PATRIC" id="fig|1616.3.peg.366"/>
<dbReference type="Gene3D" id="6.10.140.1680">
    <property type="match status" value="1"/>
</dbReference>
<dbReference type="GO" id="GO:0003700">
    <property type="term" value="F:DNA-binding transcription factor activity"/>
    <property type="evidence" value="ECO:0007669"/>
    <property type="project" value="InterPro"/>
</dbReference>
<gene>
    <name evidence="5" type="ORF">IV73_GL000358</name>
</gene>
<dbReference type="EMBL" id="JQBP01000011">
    <property type="protein sequence ID" value="KRN74439.1"/>
    <property type="molecule type" value="Genomic_DNA"/>
</dbReference>
<name>A0A0R2JJJ4_9LACO</name>
<organism evidence="5 6">
    <name type="scientific">Weissella kandleri</name>
    <dbReference type="NCBI Taxonomy" id="1616"/>
    <lineage>
        <taxon>Bacteria</taxon>
        <taxon>Bacillati</taxon>
        <taxon>Bacillota</taxon>
        <taxon>Bacilli</taxon>
        <taxon>Lactobacillales</taxon>
        <taxon>Lactobacillaceae</taxon>
        <taxon>Weissella</taxon>
    </lineage>
</organism>
<evidence type="ECO:0000313" key="6">
    <source>
        <dbReference type="Proteomes" id="UP000051655"/>
    </source>
</evidence>
<keyword evidence="1" id="KW-0805">Transcription regulation</keyword>
<feature type="domain" description="HTH marR-type" evidence="4">
    <location>
        <begin position="1"/>
        <end position="151"/>
    </location>
</feature>
<dbReference type="PANTHER" id="PTHR35790:SF4">
    <property type="entry name" value="HTH-TYPE TRANSCRIPTIONAL REGULATOR PCHR"/>
    <property type="match status" value="1"/>
</dbReference>
<protein>
    <recommendedName>
        <fullName evidence="4">HTH marR-type domain-containing protein</fullName>
    </recommendedName>
</protein>
<dbReference type="Proteomes" id="UP000051655">
    <property type="component" value="Unassembled WGS sequence"/>
</dbReference>
<dbReference type="SUPFAM" id="SSF46785">
    <property type="entry name" value="Winged helix' DNA-binding domain"/>
    <property type="match status" value="1"/>
</dbReference>
<keyword evidence="3" id="KW-0804">Transcription</keyword>
<dbReference type="Gene3D" id="1.10.10.10">
    <property type="entry name" value="Winged helix-like DNA-binding domain superfamily/Winged helix DNA-binding domain"/>
    <property type="match status" value="1"/>
</dbReference>
<dbReference type="SMART" id="SM00347">
    <property type="entry name" value="HTH_MARR"/>
    <property type="match status" value="1"/>
</dbReference>
<evidence type="ECO:0000256" key="2">
    <source>
        <dbReference type="ARBA" id="ARBA00023125"/>
    </source>
</evidence>
<dbReference type="InterPro" id="IPR052067">
    <property type="entry name" value="Metal_resp_HTH_trans_reg"/>
</dbReference>
<sequence length="155" mass="17753">MMTDMTKTTAYLINESLDRLCQKAEQQREFLLSPSQDNLTTTQGHILMLLAEQPMQTNAQLADGLNLSRAAVTKAIKGLQRDDDNGCYLETVMDQHDGRVVRFQLTEQGQLHAQAHLQQHQATLQIYQELLKDYSEPEQQVIKSFMEQLMMKLEA</sequence>
<evidence type="ECO:0000256" key="3">
    <source>
        <dbReference type="ARBA" id="ARBA00023163"/>
    </source>
</evidence>
<dbReference type="GO" id="GO:0003677">
    <property type="term" value="F:DNA binding"/>
    <property type="evidence" value="ECO:0007669"/>
    <property type="project" value="UniProtKB-KW"/>
</dbReference>
<dbReference type="PROSITE" id="PS50995">
    <property type="entry name" value="HTH_MARR_2"/>
    <property type="match status" value="1"/>
</dbReference>
<dbReference type="PANTHER" id="PTHR35790">
    <property type="entry name" value="HTH-TYPE TRANSCRIPTIONAL REGULATOR PCHR"/>
    <property type="match status" value="1"/>
</dbReference>
<reference evidence="5 6" key="1">
    <citation type="journal article" date="2015" name="Genome Announc.">
        <title>Expanding the biotechnology potential of lactobacilli through comparative genomics of 213 strains and associated genera.</title>
        <authorList>
            <person name="Sun Z."/>
            <person name="Harris H.M."/>
            <person name="McCann A."/>
            <person name="Guo C."/>
            <person name="Argimon S."/>
            <person name="Zhang W."/>
            <person name="Yang X."/>
            <person name="Jeffery I.B."/>
            <person name="Cooney J.C."/>
            <person name="Kagawa T.F."/>
            <person name="Liu W."/>
            <person name="Song Y."/>
            <person name="Salvetti E."/>
            <person name="Wrobel A."/>
            <person name="Rasinkangas P."/>
            <person name="Parkhill J."/>
            <person name="Rea M.C."/>
            <person name="O'Sullivan O."/>
            <person name="Ritari J."/>
            <person name="Douillard F.P."/>
            <person name="Paul Ross R."/>
            <person name="Yang R."/>
            <person name="Briner A.E."/>
            <person name="Felis G.E."/>
            <person name="de Vos W.M."/>
            <person name="Barrangou R."/>
            <person name="Klaenhammer T.R."/>
            <person name="Caufield P.W."/>
            <person name="Cui Y."/>
            <person name="Zhang H."/>
            <person name="O'Toole P.W."/>
        </authorList>
    </citation>
    <scope>NUCLEOTIDE SEQUENCE [LARGE SCALE GENOMIC DNA]</scope>
    <source>
        <strain evidence="5 6">DSM 20593</strain>
    </source>
</reference>
<dbReference type="InterPro" id="IPR000835">
    <property type="entry name" value="HTH_MarR-typ"/>
</dbReference>
<evidence type="ECO:0000259" key="4">
    <source>
        <dbReference type="PROSITE" id="PS50995"/>
    </source>
</evidence>
<keyword evidence="2" id="KW-0238">DNA-binding</keyword>
<keyword evidence="6" id="KW-1185">Reference proteome</keyword>
<dbReference type="STRING" id="1616.IV73_GL000358"/>
<dbReference type="Pfam" id="PF01047">
    <property type="entry name" value="MarR"/>
    <property type="match status" value="1"/>
</dbReference>
<dbReference type="InterPro" id="IPR036390">
    <property type="entry name" value="WH_DNA-bd_sf"/>
</dbReference>
<dbReference type="CDD" id="cd00090">
    <property type="entry name" value="HTH_ARSR"/>
    <property type="match status" value="1"/>
</dbReference>
<comment type="caution">
    <text evidence="5">The sequence shown here is derived from an EMBL/GenBank/DDBJ whole genome shotgun (WGS) entry which is preliminary data.</text>
</comment>
<dbReference type="InterPro" id="IPR011991">
    <property type="entry name" value="ArsR-like_HTH"/>
</dbReference>
<evidence type="ECO:0000313" key="5">
    <source>
        <dbReference type="EMBL" id="KRN74439.1"/>
    </source>
</evidence>